<evidence type="ECO:0000256" key="1">
    <source>
        <dbReference type="SAM" id="MobiDB-lite"/>
    </source>
</evidence>
<reference evidence="2 3" key="1">
    <citation type="submission" date="2019-07" db="EMBL/GenBank/DDBJ databases">
        <title>Draft genome assembly of a fouling barnacle, Amphibalanus amphitrite (Darwin, 1854): The first reference genome for Thecostraca.</title>
        <authorList>
            <person name="Kim W."/>
        </authorList>
    </citation>
    <scope>NUCLEOTIDE SEQUENCE [LARGE SCALE GENOMIC DNA]</scope>
    <source>
        <strain evidence="2">SNU_AA5</strain>
        <tissue evidence="2">Soma without cirri and trophi</tissue>
    </source>
</reference>
<feature type="compositionally biased region" description="Basic and acidic residues" evidence="1">
    <location>
        <begin position="78"/>
        <end position="91"/>
    </location>
</feature>
<feature type="compositionally biased region" description="Basic residues" evidence="1">
    <location>
        <begin position="68"/>
        <end position="77"/>
    </location>
</feature>
<proteinExistence type="predicted"/>
<accession>A0A6A4WJR8</accession>
<evidence type="ECO:0000313" key="2">
    <source>
        <dbReference type="EMBL" id="KAF0307646.1"/>
    </source>
</evidence>
<organism evidence="2 3">
    <name type="scientific">Amphibalanus amphitrite</name>
    <name type="common">Striped barnacle</name>
    <name type="synonym">Balanus amphitrite</name>
    <dbReference type="NCBI Taxonomy" id="1232801"/>
    <lineage>
        <taxon>Eukaryota</taxon>
        <taxon>Metazoa</taxon>
        <taxon>Ecdysozoa</taxon>
        <taxon>Arthropoda</taxon>
        <taxon>Crustacea</taxon>
        <taxon>Multicrustacea</taxon>
        <taxon>Cirripedia</taxon>
        <taxon>Thoracica</taxon>
        <taxon>Thoracicalcarea</taxon>
        <taxon>Balanomorpha</taxon>
        <taxon>Balanoidea</taxon>
        <taxon>Balanidae</taxon>
        <taxon>Amphibalaninae</taxon>
        <taxon>Amphibalanus</taxon>
    </lineage>
</organism>
<dbReference type="AlphaFoldDB" id="A0A6A4WJR8"/>
<sequence>MWNESKSLLEVLQQPYVVTIRFQSATVTPGAFMKEWVMLKSHLNAKGDVGTGIASSMQQDHKPSTSSAHRRAKRKMKKNADKRDETKKLEVGDLSSGPG</sequence>
<dbReference type="EMBL" id="VIIS01000554">
    <property type="protein sequence ID" value="KAF0307646.1"/>
    <property type="molecule type" value="Genomic_DNA"/>
</dbReference>
<feature type="region of interest" description="Disordered" evidence="1">
    <location>
        <begin position="48"/>
        <end position="99"/>
    </location>
</feature>
<comment type="caution">
    <text evidence="2">The sequence shown here is derived from an EMBL/GenBank/DDBJ whole genome shotgun (WGS) entry which is preliminary data.</text>
</comment>
<keyword evidence="3" id="KW-1185">Reference proteome</keyword>
<protein>
    <submittedName>
        <fullName evidence="2">Uncharacterized protein</fullName>
    </submittedName>
</protein>
<name>A0A6A4WJR8_AMPAM</name>
<dbReference type="Proteomes" id="UP000440578">
    <property type="component" value="Unassembled WGS sequence"/>
</dbReference>
<evidence type="ECO:0000313" key="3">
    <source>
        <dbReference type="Proteomes" id="UP000440578"/>
    </source>
</evidence>
<gene>
    <name evidence="2" type="ORF">FJT64_021052</name>
</gene>